<feature type="region of interest" description="Disordered" evidence="7">
    <location>
        <begin position="403"/>
        <end position="487"/>
    </location>
</feature>
<evidence type="ECO:0000259" key="8">
    <source>
        <dbReference type="PROSITE" id="PS50002"/>
    </source>
</evidence>
<feature type="compositionally biased region" description="Low complexity" evidence="7">
    <location>
        <begin position="1072"/>
        <end position="1091"/>
    </location>
</feature>
<feature type="region of interest" description="Disordered" evidence="7">
    <location>
        <begin position="1145"/>
        <end position="1208"/>
    </location>
</feature>
<dbReference type="GO" id="GO:0035556">
    <property type="term" value="P:intracellular signal transduction"/>
    <property type="evidence" value="ECO:0007669"/>
    <property type="project" value="InterPro"/>
</dbReference>
<evidence type="ECO:0000256" key="5">
    <source>
        <dbReference type="ARBA" id="ARBA00022490"/>
    </source>
</evidence>
<dbReference type="InterPro" id="IPR011993">
    <property type="entry name" value="PH-like_dom_sf"/>
</dbReference>
<feature type="compositionally biased region" description="Low complexity" evidence="7">
    <location>
        <begin position="1607"/>
        <end position="1625"/>
    </location>
</feature>
<feature type="compositionally biased region" description="Gly residues" evidence="7">
    <location>
        <begin position="184"/>
        <end position="202"/>
    </location>
</feature>
<feature type="compositionally biased region" description="Low complexity" evidence="7">
    <location>
        <begin position="159"/>
        <end position="169"/>
    </location>
</feature>
<feature type="region of interest" description="Disordered" evidence="7">
    <location>
        <begin position="1413"/>
        <end position="1486"/>
    </location>
</feature>
<sequence>MSEKIFLNGNFGPWRWATYIIRGICRRVDGPSSSLSQTTMAQWGQGQQGFQIPMQTGFPGANQQFQPQNPQFQQQNPQFQQPPQQQFQHGGLGIPNGGLLPQQTGFQGQRPGGFQQPQQTGFPGGSGFIQAQPTGFAGGGFAQQSRPAPPPPPVPPIPSQFQQPNQPSFLNAPPPNRHLNASPGFGGGGLLPQPTGFGGRPGSSGMLVPQVTGYIDPRLQMMSQTFMPINTSAPYTASGLPQLQPQSQNLVQSIQQHNQAQRGSTSQQMSWGLTKAERKNYDNIFRAWDTHSTGFISGAAAIEGFGASGLPKDDLARIWTLADINDRGKLNIAEFHVAMALIYRRLNGMPIPDQLPRELVPPSSADLDDSVDRIKELLKSDNRARSPSSFDAPQSLAKVRTFYGSSPARDNSRDATVYKHSDDEPTGIYKPRSRHVDRDAIRSRNEDDSPSADLSDMKRQLANTASRLDRDAEEKSLRTREDEELDREMEDLKYRVKRVQEDLDYNSRGPRSTSKEEERRRLEREMLSLMHERIPEVERKIKAREERKERERRQWARDRDRANERFGRYDGGRDDYSRRDDRDHDRPYSRGDDRDRPYSRGDDRDRPYSRGDDRDRPYSRGGEDRDRGYSRGAYDRDGRDRDGYRREHSRERDYDRPRSPPASARSPPLAPAAPPASAIRDPPAVPSPKSTPSPALKSMSAAERQAFAKAEAQRRIQARMAALGVTAPSASPTLDTSVEDRLQQEKKEAEEKAKAAEKQAEERERARKERLESEKALKEGRTTPAPPTPTPTRTAPPPAPKPKVAPVPPAPAPTPKAAPPPPKPRAPAPPPPRKAPAPRAPAAPVAPPPAPVPEPEPEVDRHEEMLRAREETLRKQREEREAKFQARLRELERQEEEAAREEEARFQARLEAMKKSKPVKSPSPPPAPAFPPVQVAQPPAPPAPAPAPAPPAVSPPAVEKSTNPFSRLIKEGAGAAPVSPPITNGTSANPWANSAPKPAPVRSPSIPPPSKSPAPNVVKTNYQTAPSALEDDWDDIQEKDDSDDSSDDEITQSRSARANIAQQLFGSMLPRPASGAASGPVSSPSSPAPSGVTPPPPPPPAPTAPPAPPAPAAPGIAAPVAAPAAPQDVNALMLSIQGGLKLRPTKTIDKSAPPVSGKVLGDSAPPTHINTVPRAPSPPPLVPAPAAPAVPETSPMVNDETSRSSNRQSVGWFADRAADVGGSPVIVERLPSMSEADEADDIYETPASSIPEIRVGDVATEPSGNSLMSDIDKGREHRVRSLYPFEGDGPEDLSFEENLMIVANPSKTGGDWWYGTLVKTGKAGLFPKTYVEVVTPKKAKTVYAYSGNNPDELSFNEGEILSIVDMSEEEWWKAEQGGVVFIAPAAYLELVEGVEQDLPIPNIVESVKFANSTTPTPTAAAFGQGHDDPGPSTANPATPTQLQINENPRADVQHAEHDSDRDDDSDSDSDSDYLSFSETDDDEDAVAYKQARERERQLVLEAAGLIVQQDVGPPPRPARTRSVKRRPAPAAPQQRISLVHKDLPPIPTEPEHEPELSHEARLDDAFARYESFKNKHAQTNVDSNRLSVISTDSTRSGPPVSPTVTISSMGGVPMSSGSGSTSASGHGKEGANADGGRYSGFLHFLSRNKTPDGERRSVSTLNISAPIMATTPASQSQGFLQETPSRSNSPSFGMSWASLVDKTALEGIPPGERKRQEAIFELINTEVAYVRDLQLIVEVFYSSMLPLLTMKEITVVFANIEDLLLTNTGFVSSLEERQKDCRLYIDKIGDILQTHVPNMGVYMQYCVNQSTAIKVLKSLRDSNTELASHLQRLRDENPTVRSLDLSSYLLAPMQRITRYPLLIKQILQYTEVGEEHEAIKSARDMSERLLDHINETIREQEGHEVLKKISQNLWIGHGRLDLTAPTRHMGTRRLLKQGTVMKTKSGKKLNAFLCSDILVLTDESAKNLYRMPIPLAYAEVKEAGRDETGFQVSQAYPRGGDVVSLRAPSSRECQQWIQEIVQASKRARHAEERAARKTGRR</sequence>
<gene>
    <name evidence="14" type="ORF">AAE3_LOCUS3083</name>
</gene>
<dbReference type="PANTHER" id="PTHR46006:SF6">
    <property type="entry name" value="INTERSECTIN-2 ISOFORM X1"/>
    <property type="match status" value="1"/>
</dbReference>
<organism evidence="14 15">
    <name type="scientific">Cyclocybe aegerita</name>
    <name type="common">Black poplar mushroom</name>
    <name type="synonym">Agrocybe aegerita</name>
    <dbReference type="NCBI Taxonomy" id="1973307"/>
    <lineage>
        <taxon>Eukaryota</taxon>
        <taxon>Fungi</taxon>
        <taxon>Dikarya</taxon>
        <taxon>Basidiomycota</taxon>
        <taxon>Agaricomycotina</taxon>
        <taxon>Agaricomycetes</taxon>
        <taxon>Agaricomycetidae</taxon>
        <taxon>Agaricales</taxon>
        <taxon>Agaricineae</taxon>
        <taxon>Bolbitiaceae</taxon>
        <taxon>Cyclocybe</taxon>
    </lineage>
</organism>
<dbReference type="InterPro" id="IPR036028">
    <property type="entry name" value="SH3-like_dom_sf"/>
</dbReference>
<dbReference type="SUPFAM" id="SSF48065">
    <property type="entry name" value="DBL homology domain (DH-domain)"/>
    <property type="match status" value="1"/>
</dbReference>
<dbReference type="SMART" id="SM00233">
    <property type="entry name" value="PH"/>
    <property type="match status" value="1"/>
</dbReference>
<feature type="compositionally biased region" description="Pro residues" evidence="7">
    <location>
        <begin position="1175"/>
        <end position="1188"/>
    </location>
</feature>
<proteinExistence type="predicted"/>
<dbReference type="PROSITE" id="PS50003">
    <property type="entry name" value="PH_DOMAIN"/>
    <property type="match status" value="1"/>
</dbReference>
<feature type="compositionally biased region" description="Basic and acidic residues" evidence="7">
    <location>
        <begin position="858"/>
        <end position="892"/>
    </location>
</feature>
<dbReference type="OrthoDB" id="1716625at2759"/>
<feature type="compositionally biased region" description="Pro residues" evidence="7">
    <location>
        <begin position="147"/>
        <end position="158"/>
    </location>
</feature>
<keyword evidence="15" id="KW-1185">Reference proteome</keyword>
<dbReference type="GO" id="GO:0005085">
    <property type="term" value="F:guanyl-nucleotide exchange factor activity"/>
    <property type="evidence" value="ECO:0007669"/>
    <property type="project" value="InterPro"/>
</dbReference>
<comment type="caution">
    <text evidence="14">The sequence shown here is derived from an EMBL/GenBank/DDBJ whole genome shotgun (WGS) entry which is preliminary data.</text>
</comment>
<keyword evidence="4 6" id="KW-0728">SH3 domain</keyword>
<dbReference type="GO" id="GO:0003779">
    <property type="term" value="F:actin binding"/>
    <property type="evidence" value="ECO:0007669"/>
    <property type="project" value="InterPro"/>
</dbReference>
<keyword evidence="5" id="KW-0963">Cytoplasm</keyword>
<feature type="compositionally biased region" description="Basic and acidic residues" evidence="7">
    <location>
        <begin position="566"/>
        <end position="658"/>
    </location>
</feature>
<dbReference type="PANTHER" id="PTHR46006">
    <property type="entry name" value="RHO GUANINE NUCLEOTIDE EXCHANGE FACTOR AT 64C, ISOFORM A"/>
    <property type="match status" value="1"/>
</dbReference>
<dbReference type="SUPFAM" id="SSF50044">
    <property type="entry name" value="SH3-domain"/>
    <property type="match status" value="2"/>
</dbReference>
<dbReference type="CDD" id="cd00174">
    <property type="entry name" value="SH3"/>
    <property type="match status" value="1"/>
</dbReference>
<evidence type="ECO:0000259" key="12">
    <source>
        <dbReference type="PROSITE" id="PS50222"/>
    </source>
</evidence>
<evidence type="ECO:0000256" key="2">
    <source>
        <dbReference type="ARBA" id="ARBA00015110"/>
    </source>
</evidence>
<evidence type="ECO:0000259" key="10">
    <source>
        <dbReference type="PROSITE" id="PS50010"/>
    </source>
</evidence>
<evidence type="ECO:0000256" key="3">
    <source>
        <dbReference type="ARBA" id="ARBA00020728"/>
    </source>
</evidence>
<feature type="compositionally biased region" description="Polar residues" evidence="7">
    <location>
        <begin position="1432"/>
        <end position="1446"/>
    </location>
</feature>
<accession>A0A8S0W853</accession>
<feature type="region of interest" description="Disordered" evidence="7">
    <location>
        <begin position="566"/>
        <end position="1119"/>
    </location>
</feature>
<dbReference type="GO" id="GO:0005509">
    <property type="term" value="F:calcium ion binding"/>
    <property type="evidence" value="ECO:0007669"/>
    <property type="project" value="InterPro"/>
</dbReference>
<evidence type="ECO:0000313" key="15">
    <source>
        <dbReference type="Proteomes" id="UP000467700"/>
    </source>
</evidence>
<feature type="compositionally biased region" description="Polar residues" evidence="7">
    <location>
        <begin position="1590"/>
        <end position="1606"/>
    </location>
</feature>
<feature type="domain" description="DH" evidence="10">
    <location>
        <begin position="1714"/>
        <end position="1896"/>
    </location>
</feature>
<feature type="compositionally biased region" description="Polar residues" evidence="7">
    <location>
        <begin position="1052"/>
        <end position="1065"/>
    </location>
</feature>
<feature type="compositionally biased region" description="Polar residues" evidence="7">
    <location>
        <begin position="981"/>
        <end position="992"/>
    </location>
</feature>
<feature type="region of interest" description="Disordered" evidence="7">
    <location>
        <begin position="1590"/>
        <end position="1633"/>
    </location>
</feature>
<comment type="subcellular location">
    <subcellularLocation>
        <location evidence="1">Cytoplasm</location>
    </subcellularLocation>
</comment>
<dbReference type="PROSITE" id="PS00741">
    <property type="entry name" value="DH_1"/>
    <property type="match status" value="1"/>
</dbReference>
<dbReference type="SMART" id="SM00027">
    <property type="entry name" value="EH"/>
    <property type="match status" value="1"/>
</dbReference>
<dbReference type="Gene3D" id="2.30.29.30">
    <property type="entry name" value="Pleckstrin-homology domain (PH domain)/Phosphotyrosine-binding domain (PTB)"/>
    <property type="match status" value="1"/>
</dbReference>
<feature type="compositionally biased region" description="Basic and acidic residues" evidence="7">
    <location>
        <begin position="738"/>
        <end position="781"/>
    </location>
</feature>
<dbReference type="InterPro" id="IPR000219">
    <property type="entry name" value="DH_dom"/>
</dbReference>
<dbReference type="Proteomes" id="UP000467700">
    <property type="component" value="Unassembled WGS sequence"/>
</dbReference>
<evidence type="ECO:0000256" key="7">
    <source>
        <dbReference type="SAM" id="MobiDB-lite"/>
    </source>
</evidence>
<dbReference type="EMBL" id="CACVBS010000031">
    <property type="protein sequence ID" value="CAA7260946.1"/>
    <property type="molecule type" value="Genomic_DNA"/>
</dbReference>
<dbReference type="InterPro" id="IPR000261">
    <property type="entry name" value="EH_dom"/>
</dbReference>
<dbReference type="PROSITE" id="PS50222">
    <property type="entry name" value="EF_HAND_2"/>
    <property type="match status" value="1"/>
</dbReference>
<evidence type="ECO:0000313" key="14">
    <source>
        <dbReference type="EMBL" id="CAA7260946.1"/>
    </source>
</evidence>
<dbReference type="Pfam" id="PF14604">
    <property type="entry name" value="SH3_9"/>
    <property type="match status" value="1"/>
</dbReference>
<dbReference type="Pfam" id="PF12763">
    <property type="entry name" value="EH"/>
    <property type="match status" value="1"/>
</dbReference>
<reference evidence="14 15" key="1">
    <citation type="submission" date="2020-01" db="EMBL/GenBank/DDBJ databases">
        <authorList>
            <person name="Gupta K D."/>
        </authorList>
    </citation>
    <scope>NUCLEOTIDE SEQUENCE [LARGE SCALE GENOMIC DNA]</scope>
</reference>
<feature type="compositionally biased region" description="Basic residues" evidence="7">
    <location>
        <begin position="1518"/>
        <end position="1527"/>
    </location>
</feature>
<dbReference type="Gene3D" id="2.30.30.40">
    <property type="entry name" value="SH3 Domains"/>
    <property type="match status" value="2"/>
</dbReference>
<feature type="compositionally biased region" description="Basic and acidic residues" evidence="7">
    <location>
        <begin position="467"/>
        <end position="481"/>
    </location>
</feature>
<dbReference type="GO" id="GO:0005737">
    <property type="term" value="C:cytoplasm"/>
    <property type="evidence" value="ECO:0007669"/>
    <property type="project" value="UniProtKB-SubCell"/>
</dbReference>
<feature type="compositionally biased region" description="Pro residues" evidence="7">
    <location>
        <begin position="784"/>
        <end position="854"/>
    </location>
</feature>
<dbReference type="Gene3D" id="1.20.900.10">
    <property type="entry name" value="Dbl homology (DH) domain"/>
    <property type="match status" value="1"/>
</dbReference>
<dbReference type="InterPro" id="IPR051480">
    <property type="entry name" value="Endocytic_GEF_Adapter"/>
</dbReference>
<feature type="compositionally biased region" description="Pro residues" evidence="7">
    <location>
        <begin position="997"/>
        <end position="1012"/>
    </location>
</feature>
<dbReference type="InterPro" id="IPR001849">
    <property type="entry name" value="PH_domain"/>
</dbReference>
<feature type="compositionally biased region" description="Pro residues" evidence="7">
    <location>
        <begin position="938"/>
        <end position="954"/>
    </location>
</feature>
<evidence type="ECO:0000259" key="13">
    <source>
        <dbReference type="PROSITE" id="PS51082"/>
    </source>
</evidence>
<feature type="compositionally biased region" description="Basic and acidic residues" evidence="7">
    <location>
        <begin position="901"/>
        <end position="914"/>
    </location>
</feature>
<evidence type="ECO:0000256" key="6">
    <source>
        <dbReference type="PROSITE-ProRule" id="PRU00192"/>
    </source>
</evidence>
<feature type="domain" description="PH" evidence="9">
    <location>
        <begin position="1933"/>
        <end position="2025"/>
    </location>
</feature>
<evidence type="ECO:0000259" key="9">
    <source>
        <dbReference type="PROSITE" id="PS50003"/>
    </source>
</evidence>
<feature type="domain" description="SH3" evidence="8">
    <location>
        <begin position="1334"/>
        <end position="1393"/>
    </location>
</feature>
<evidence type="ECO:0000259" key="11">
    <source>
        <dbReference type="PROSITE" id="PS50031"/>
    </source>
</evidence>
<dbReference type="CDD" id="cd00052">
    <property type="entry name" value="EH"/>
    <property type="match status" value="1"/>
</dbReference>
<dbReference type="InterPro" id="IPR001331">
    <property type="entry name" value="GDS_CDC24_CS"/>
</dbReference>
<feature type="compositionally biased region" description="Low complexity" evidence="7">
    <location>
        <begin position="97"/>
        <end position="121"/>
    </location>
</feature>
<dbReference type="InterPro" id="IPR002048">
    <property type="entry name" value="EF_hand_dom"/>
</dbReference>
<dbReference type="Pfam" id="PF00621">
    <property type="entry name" value="RhoGEF"/>
    <property type="match status" value="1"/>
</dbReference>
<dbReference type="InterPro" id="IPR001452">
    <property type="entry name" value="SH3_domain"/>
</dbReference>
<feature type="compositionally biased region" description="Basic and acidic residues" evidence="7">
    <location>
        <begin position="1448"/>
        <end position="1460"/>
    </location>
</feature>
<dbReference type="PROSITE" id="PS51082">
    <property type="entry name" value="WH2"/>
    <property type="match status" value="1"/>
</dbReference>
<feature type="compositionally biased region" description="Basic and acidic residues" evidence="7">
    <location>
        <begin position="410"/>
        <end position="423"/>
    </location>
</feature>
<protein>
    <recommendedName>
        <fullName evidence="2">Actin cytoskeleton-regulatory complex protein PAN1</fullName>
    </recommendedName>
    <alternativeName>
        <fullName evidence="3">Actin cytoskeleton-regulatory complex protein pan1</fullName>
    </alternativeName>
</protein>
<evidence type="ECO:0000256" key="1">
    <source>
        <dbReference type="ARBA" id="ARBA00004496"/>
    </source>
</evidence>
<dbReference type="CDD" id="cd00160">
    <property type="entry name" value="RhoGEF"/>
    <property type="match status" value="1"/>
</dbReference>
<feature type="compositionally biased region" description="Acidic residues" evidence="7">
    <location>
        <begin position="1029"/>
        <end position="1050"/>
    </location>
</feature>
<dbReference type="GO" id="GO:0035025">
    <property type="term" value="P:positive regulation of Rho protein signal transduction"/>
    <property type="evidence" value="ECO:0007669"/>
    <property type="project" value="TreeGrafter"/>
</dbReference>
<feature type="region of interest" description="Disordered" evidence="7">
    <location>
        <begin position="1507"/>
        <end position="1534"/>
    </location>
</feature>
<evidence type="ECO:0000256" key="4">
    <source>
        <dbReference type="ARBA" id="ARBA00022443"/>
    </source>
</evidence>
<dbReference type="InterPro" id="IPR003124">
    <property type="entry name" value="WH2_dom"/>
</dbReference>
<feature type="compositionally biased region" description="Pro residues" evidence="7">
    <location>
        <begin position="921"/>
        <end position="931"/>
    </location>
</feature>
<feature type="domain" description="WH2" evidence="13">
    <location>
        <begin position="1128"/>
        <end position="1145"/>
    </location>
</feature>
<dbReference type="SMART" id="SM00326">
    <property type="entry name" value="SH3"/>
    <property type="match status" value="2"/>
</dbReference>
<dbReference type="SMART" id="SM00325">
    <property type="entry name" value="RhoGEF"/>
    <property type="match status" value="1"/>
</dbReference>
<feature type="compositionally biased region" description="Low complexity" evidence="7">
    <location>
        <begin position="701"/>
        <end position="710"/>
    </location>
</feature>
<feature type="compositionally biased region" description="Acidic residues" evidence="7">
    <location>
        <begin position="1461"/>
        <end position="1471"/>
    </location>
</feature>
<dbReference type="Pfam" id="PF00018">
    <property type="entry name" value="SH3_1"/>
    <property type="match status" value="1"/>
</dbReference>
<dbReference type="Gene3D" id="1.10.238.10">
    <property type="entry name" value="EF-hand"/>
    <property type="match status" value="1"/>
</dbReference>
<dbReference type="InterPro" id="IPR035899">
    <property type="entry name" value="DBL_dom_sf"/>
</dbReference>
<name>A0A8S0W853_CYCAE</name>
<feature type="domain" description="EF-hand" evidence="12">
    <location>
        <begin position="310"/>
        <end position="345"/>
    </location>
</feature>
<dbReference type="PROSITE" id="PS50010">
    <property type="entry name" value="DH_2"/>
    <property type="match status" value="1"/>
</dbReference>
<dbReference type="Pfam" id="PF16652">
    <property type="entry name" value="PH_13"/>
    <property type="match status" value="1"/>
</dbReference>
<feature type="region of interest" description="Disordered" evidence="7">
    <location>
        <begin position="54"/>
        <end position="204"/>
    </location>
</feature>
<dbReference type="PROSITE" id="PS50031">
    <property type="entry name" value="EH"/>
    <property type="match status" value="1"/>
</dbReference>
<dbReference type="PROSITE" id="PS50002">
    <property type="entry name" value="SH3"/>
    <property type="match status" value="1"/>
</dbReference>
<dbReference type="SUPFAM" id="SSF47473">
    <property type="entry name" value="EF-hand"/>
    <property type="match status" value="1"/>
</dbReference>
<dbReference type="SUPFAM" id="SSF50729">
    <property type="entry name" value="PH domain-like"/>
    <property type="match status" value="1"/>
</dbReference>
<feature type="domain" description="EH" evidence="11">
    <location>
        <begin position="277"/>
        <end position="366"/>
    </location>
</feature>
<dbReference type="PRINTS" id="PR01217">
    <property type="entry name" value="PRICHEXTENSN"/>
</dbReference>
<feature type="compositionally biased region" description="Pro residues" evidence="7">
    <location>
        <begin position="1092"/>
        <end position="1112"/>
    </location>
</feature>
<feature type="compositionally biased region" description="Low complexity" evidence="7">
    <location>
        <begin position="62"/>
        <end position="88"/>
    </location>
</feature>
<dbReference type="InterPro" id="IPR011992">
    <property type="entry name" value="EF-hand-dom_pair"/>
</dbReference>
<feature type="compositionally biased region" description="Basic and acidic residues" evidence="7">
    <location>
        <begin position="434"/>
        <end position="447"/>
    </location>
</feature>